<evidence type="ECO:0000313" key="3">
    <source>
        <dbReference type="Proteomes" id="UP000094412"/>
    </source>
</evidence>
<name>A0A1C2E7A4_9HYPH</name>
<dbReference type="SUPFAM" id="SSF56672">
    <property type="entry name" value="DNA/RNA polymerases"/>
    <property type="match status" value="1"/>
</dbReference>
<dbReference type="InterPro" id="IPR043128">
    <property type="entry name" value="Rev_trsase/Diguanyl_cyclase"/>
</dbReference>
<accession>A0A1C2E7A4</accession>
<sequence length="255" mass="28396">MPVKFETYRYSYLRKGKPVFVPSERCEAIGRELKAQVEAATDFEDIYYHLRKGGHVAALHAHRDHRYFARVDIERFFYGIGRNRVARELHAIGIGKAGYLAKWSCVKNPFGEPGHALPYGFVQSPILATLVLMRSGAGAFLRVLPAVVTASVYMDDIALSSDDLPALEAAYADLRKALQASNFRINENKAHGPDEAVELFNCELSQCFASVLQARREEFFAKEDRSAASVSAFMRYCDQIEHGNMSAAIPEAALG</sequence>
<protein>
    <recommendedName>
        <fullName evidence="1">Reverse transcriptase domain-containing protein</fullName>
    </recommendedName>
</protein>
<dbReference type="PROSITE" id="PS50878">
    <property type="entry name" value="RT_POL"/>
    <property type="match status" value="1"/>
</dbReference>
<evidence type="ECO:0000259" key="1">
    <source>
        <dbReference type="PROSITE" id="PS50878"/>
    </source>
</evidence>
<dbReference type="InterPro" id="IPR000477">
    <property type="entry name" value="RT_dom"/>
</dbReference>
<organism evidence="2 3">
    <name type="scientific">Mesorhizobium hungaricum</name>
    <dbReference type="NCBI Taxonomy" id="1566387"/>
    <lineage>
        <taxon>Bacteria</taxon>
        <taxon>Pseudomonadati</taxon>
        <taxon>Pseudomonadota</taxon>
        <taxon>Alphaproteobacteria</taxon>
        <taxon>Hyphomicrobiales</taxon>
        <taxon>Phyllobacteriaceae</taxon>
        <taxon>Mesorhizobium</taxon>
    </lineage>
</organism>
<dbReference type="EMBL" id="MDEO01000026">
    <property type="protein sequence ID" value="OCX22877.1"/>
    <property type="molecule type" value="Genomic_DNA"/>
</dbReference>
<comment type="caution">
    <text evidence="2">The sequence shown here is derived from an EMBL/GenBank/DDBJ whole genome shotgun (WGS) entry which is preliminary data.</text>
</comment>
<dbReference type="OrthoDB" id="7862649at2"/>
<feature type="domain" description="Reverse transcriptase" evidence="1">
    <location>
        <begin position="1"/>
        <end position="204"/>
    </location>
</feature>
<dbReference type="Proteomes" id="UP000094412">
    <property type="component" value="Unassembled WGS sequence"/>
</dbReference>
<dbReference type="InterPro" id="IPR043502">
    <property type="entry name" value="DNA/RNA_pol_sf"/>
</dbReference>
<dbReference type="AlphaFoldDB" id="A0A1C2E7A4"/>
<keyword evidence="3" id="KW-1185">Reference proteome</keyword>
<reference evidence="2 3" key="1">
    <citation type="submission" date="2016-08" db="EMBL/GenBank/DDBJ databases">
        <title>Whole genome sequence of Mesorhizobium sp. strain UASWS1009 isolated from industrial sewage.</title>
        <authorList>
            <person name="Crovadore J."/>
            <person name="Calmin G."/>
            <person name="Chablais R."/>
            <person name="Cochard B."/>
            <person name="Lefort F."/>
        </authorList>
    </citation>
    <scope>NUCLEOTIDE SEQUENCE [LARGE SCALE GENOMIC DNA]</scope>
    <source>
        <strain evidence="2 3">UASWS1009</strain>
    </source>
</reference>
<gene>
    <name evidence="2" type="ORF">QV13_05390</name>
</gene>
<evidence type="ECO:0000313" key="2">
    <source>
        <dbReference type="EMBL" id="OCX22877.1"/>
    </source>
</evidence>
<dbReference type="Pfam" id="PF00078">
    <property type="entry name" value="RVT_1"/>
    <property type="match status" value="1"/>
</dbReference>
<dbReference type="Gene3D" id="3.30.70.270">
    <property type="match status" value="1"/>
</dbReference>
<proteinExistence type="predicted"/>
<dbReference type="RefSeq" id="WP_065996895.1">
    <property type="nucleotide sequence ID" value="NZ_MDEO01000026.1"/>
</dbReference>